<dbReference type="Proteomes" id="UP001186944">
    <property type="component" value="Unassembled WGS sequence"/>
</dbReference>
<evidence type="ECO:0000313" key="4">
    <source>
        <dbReference type="Proteomes" id="UP001186944"/>
    </source>
</evidence>
<organism evidence="3 4">
    <name type="scientific">Pinctada imbricata</name>
    <name type="common">Atlantic pearl-oyster</name>
    <name type="synonym">Pinctada martensii</name>
    <dbReference type="NCBI Taxonomy" id="66713"/>
    <lineage>
        <taxon>Eukaryota</taxon>
        <taxon>Metazoa</taxon>
        <taxon>Spiralia</taxon>
        <taxon>Lophotrochozoa</taxon>
        <taxon>Mollusca</taxon>
        <taxon>Bivalvia</taxon>
        <taxon>Autobranchia</taxon>
        <taxon>Pteriomorphia</taxon>
        <taxon>Pterioida</taxon>
        <taxon>Pterioidea</taxon>
        <taxon>Pteriidae</taxon>
        <taxon>Pinctada</taxon>
    </lineage>
</organism>
<evidence type="ECO:0000256" key="1">
    <source>
        <dbReference type="ARBA" id="ARBA00007692"/>
    </source>
</evidence>
<comment type="caution">
    <text evidence="3">The sequence shown here is derived from an EMBL/GenBank/DDBJ whole genome shotgun (WGS) entry which is preliminary data.</text>
</comment>
<keyword evidence="4" id="KW-1185">Reference proteome</keyword>
<evidence type="ECO:0000313" key="3">
    <source>
        <dbReference type="EMBL" id="KAK3092093.1"/>
    </source>
</evidence>
<feature type="non-terminal residue" evidence="3">
    <location>
        <position position="1"/>
    </location>
</feature>
<dbReference type="Pfam" id="PF02536">
    <property type="entry name" value="mTERF"/>
    <property type="match status" value="1"/>
</dbReference>
<keyword evidence="2" id="KW-0809">Transit peptide</keyword>
<gene>
    <name evidence="3" type="ORF">FSP39_025122</name>
</gene>
<accession>A0AA88XUS5</accession>
<protein>
    <submittedName>
        <fullName evidence="3">Uncharacterized protein</fullName>
    </submittedName>
</protein>
<evidence type="ECO:0000256" key="2">
    <source>
        <dbReference type="ARBA" id="ARBA00022946"/>
    </source>
</evidence>
<sequence>QDLDEVLNLLSEFGFSWKMIQNILQGYSSIVRKDRTKLKDTIEYLQNAFRNEQKLNGTIIANPGILSADSDYIAARLEMLGEWFKHSDVLNLLYKCPSVLFDDVTELQEKYEYVHHVMGISQRQILYSNLFEHSLLHIQARHMFLVRAGFFKKIKKDKGQIDSNARLQDIIDSSDRKFASKFGGMSEQDYICFVEYFQREKEISNLDDE</sequence>
<reference evidence="3" key="1">
    <citation type="submission" date="2019-08" db="EMBL/GenBank/DDBJ databases">
        <title>The improved chromosome-level genome for the pearl oyster Pinctada fucata martensii using PacBio sequencing and Hi-C.</title>
        <authorList>
            <person name="Zheng Z."/>
        </authorList>
    </citation>
    <scope>NUCLEOTIDE SEQUENCE</scope>
    <source>
        <strain evidence="3">ZZ-2019</strain>
        <tissue evidence="3">Adductor muscle</tissue>
    </source>
</reference>
<dbReference type="Gene3D" id="1.25.70.10">
    <property type="entry name" value="Transcription termination factor 3, mitochondrial"/>
    <property type="match status" value="1"/>
</dbReference>
<name>A0AA88XUS5_PINIB</name>
<dbReference type="AlphaFoldDB" id="A0AA88XUS5"/>
<dbReference type="InterPro" id="IPR038538">
    <property type="entry name" value="MTERF_sf"/>
</dbReference>
<dbReference type="InterPro" id="IPR003690">
    <property type="entry name" value="MTERF"/>
</dbReference>
<proteinExistence type="inferred from homology"/>
<dbReference type="EMBL" id="VSWD01000010">
    <property type="protein sequence ID" value="KAK3092093.1"/>
    <property type="molecule type" value="Genomic_DNA"/>
</dbReference>
<dbReference type="GO" id="GO:0003676">
    <property type="term" value="F:nucleic acid binding"/>
    <property type="evidence" value="ECO:0007669"/>
    <property type="project" value="InterPro"/>
</dbReference>
<comment type="similarity">
    <text evidence="1">Belongs to the mTERF family.</text>
</comment>